<dbReference type="SUPFAM" id="SSF48403">
    <property type="entry name" value="Ankyrin repeat"/>
    <property type="match status" value="1"/>
</dbReference>
<accession>A0A1J5RZB7</accession>
<dbReference type="AlphaFoldDB" id="A0A1J5RZB7"/>
<dbReference type="EMBL" id="MLJW01000133">
    <property type="protein sequence ID" value="OIQ97404.1"/>
    <property type="molecule type" value="Genomic_DNA"/>
</dbReference>
<protein>
    <submittedName>
        <fullName evidence="1">Ankyrin repeat protein</fullName>
    </submittedName>
</protein>
<dbReference type="PANTHER" id="PTHR44207">
    <property type="entry name" value="SURFACE ANTIGEN BSPA-LIKE-RELATED"/>
    <property type="match status" value="1"/>
</dbReference>
<organism evidence="1">
    <name type="scientific">mine drainage metagenome</name>
    <dbReference type="NCBI Taxonomy" id="410659"/>
    <lineage>
        <taxon>unclassified sequences</taxon>
        <taxon>metagenomes</taxon>
        <taxon>ecological metagenomes</taxon>
    </lineage>
</organism>
<gene>
    <name evidence="1" type="ORF">GALL_205360</name>
</gene>
<dbReference type="PROSITE" id="PS50297">
    <property type="entry name" value="ANK_REP_REGION"/>
    <property type="match status" value="1"/>
</dbReference>
<reference evidence="1" key="1">
    <citation type="submission" date="2016-10" db="EMBL/GenBank/DDBJ databases">
        <title>Sequence of Gallionella enrichment culture.</title>
        <authorList>
            <person name="Poehlein A."/>
            <person name="Muehling M."/>
            <person name="Daniel R."/>
        </authorList>
    </citation>
    <scope>NUCLEOTIDE SEQUENCE</scope>
</reference>
<dbReference type="InterPro" id="IPR002110">
    <property type="entry name" value="Ankyrin_rpt"/>
</dbReference>
<evidence type="ECO:0000313" key="1">
    <source>
        <dbReference type="EMBL" id="OIQ97404.1"/>
    </source>
</evidence>
<sequence length="162" mass="17899">MKFMRVILAVLVLGFSFNAMAARALTDDESVEFTGAVGDGNMPLIKKYVESGVDVNVSYFAWSPLLMAAAKDKFDAVKYLVEHGADLNYAHPITKWTAFIHAAYDGNEEMVKYLAAKGADINKKMRGNVSVVRFMRDQGNTKMVNLLLSLGVKDDGCQDKCF</sequence>
<dbReference type="InterPro" id="IPR036770">
    <property type="entry name" value="Ankyrin_rpt-contain_sf"/>
</dbReference>
<dbReference type="PROSITE" id="PS50088">
    <property type="entry name" value="ANK_REPEAT"/>
    <property type="match status" value="2"/>
</dbReference>
<proteinExistence type="predicted"/>
<dbReference type="PANTHER" id="PTHR44207:SF1">
    <property type="entry name" value="SURFACE ANTIGEN BSPA-LIKE"/>
    <property type="match status" value="1"/>
</dbReference>
<comment type="caution">
    <text evidence="1">The sequence shown here is derived from an EMBL/GenBank/DDBJ whole genome shotgun (WGS) entry which is preliminary data.</text>
</comment>
<name>A0A1J5RZB7_9ZZZZ</name>
<dbReference type="Gene3D" id="1.25.40.20">
    <property type="entry name" value="Ankyrin repeat-containing domain"/>
    <property type="match status" value="1"/>
</dbReference>
<dbReference type="SMART" id="SM00248">
    <property type="entry name" value="ANK"/>
    <property type="match status" value="2"/>
</dbReference>
<dbReference type="Pfam" id="PF12796">
    <property type="entry name" value="Ank_2"/>
    <property type="match status" value="1"/>
</dbReference>